<protein>
    <submittedName>
        <fullName evidence="1">dUTPase</fullName>
    </submittedName>
</protein>
<dbReference type="Pfam" id="PF08761">
    <property type="entry name" value="dUTPase_2"/>
    <property type="match status" value="1"/>
</dbReference>
<dbReference type="InterPro" id="IPR014871">
    <property type="entry name" value="dUTPase/dCTP_pyrophosphatase"/>
</dbReference>
<gene>
    <name evidence="1" type="ORF">QJS64_19275</name>
</gene>
<organism evidence="1 2">
    <name type="scientific">Paraclostridium bifermentans</name>
    <name type="common">Clostridium bifermentans</name>
    <dbReference type="NCBI Taxonomy" id="1490"/>
    <lineage>
        <taxon>Bacteria</taxon>
        <taxon>Bacillati</taxon>
        <taxon>Bacillota</taxon>
        <taxon>Clostridia</taxon>
        <taxon>Peptostreptococcales</taxon>
        <taxon>Peptostreptococcaceae</taxon>
        <taxon>Paraclostridium</taxon>
    </lineage>
</organism>
<dbReference type="CDD" id="cd11527">
    <property type="entry name" value="NTP-PPase_dUTPase"/>
    <property type="match status" value="1"/>
</dbReference>
<sequence>MKGLQIKQARLDEFIIKKQNLHNQDLFLNKVIALDVELSEFMNNIESFKHWKINKGKPNILEECCDCLHFILSLANDFNHELCKPYSPPINIITMQCIEMKHDGINQLYACKKNTLERSS</sequence>
<proteinExistence type="predicted"/>
<dbReference type="SUPFAM" id="SSF101386">
    <property type="entry name" value="all-alpha NTP pyrophosphatases"/>
    <property type="match status" value="1"/>
</dbReference>
<geneLocation type="plasmid" evidence="1 2">
    <name>unnamed1</name>
</geneLocation>
<evidence type="ECO:0000313" key="1">
    <source>
        <dbReference type="EMBL" id="WGX77410.1"/>
    </source>
</evidence>
<dbReference type="EMBL" id="CP124686">
    <property type="protein sequence ID" value="WGX77410.1"/>
    <property type="molecule type" value="Genomic_DNA"/>
</dbReference>
<dbReference type="Proteomes" id="UP001239169">
    <property type="component" value="Plasmid unnamed1"/>
</dbReference>
<reference evidence="1 2" key="1">
    <citation type="submission" date="2023-04" db="EMBL/GenBank/DDBJ databases">
        <title>Bacteria Genome Submission.</title>
        <authorList>
            <person name="Isaac P."/>
        </authorList>
    </citation>
    <scope>NUCLEOTIDE SEQUENCE [LARGE SCALE GENOMIC DNA]</scope>
    <source>
        <strain evidence="1 2">SampleS7P1</strain>
        <plasmid evidence="1 2">unnamed1</plasmid>
    </source>
</reference>
<name>A0ABY8R7J5_PARBF</name>
<dbReference type="Gene3D" id="1.10.4010.10">
    <property type="entry name" value="Type II deoxyuridine triphosphatase"/>
    <property type="match status" value="1"/>
</dbReference>
<keyword evidence="1" id="KW-0614">Plasmid</keyword>
<evidence type="ECO:0000313" key="2">
    <source>
        <dbReference type="Proteomes" id="UP001239169"/>
    </source>
</evidence>
<accession>A0ABY8R7J5</accession>
<keyword evidence="2" id="KW-1185">Reference proteome</keyword>